<feature type="compositionally biased region" description="Basic residues" evidence="1">
    <location>
        <begin position="93"/>
        <end position="102"/>
    </location>
</feature>
<feature type="region of interest" description="Disordered" evidence="1">
    <location>
        <begin position="87"/>
        <end position="113"/>
    </location>
</feature>
<reference evidence="2" key="1">
    <citation type="submission" date="2017-07" db="EMBL/GenBank/DDBJ databases">
        <title>Taro Niue Genome Assembly and Annotation.</title>
        <authorList>
            <person name="Atibalentja N."/>
            <person name="Keating K."/>
            <person name="Fields C.J."/>
        </authorList>
    </citation>
    <scope>NUCLEOTIDE SEQUENCE</scope>
    <source>
        <strain evidence="2">Niue_2</strain>
        <tissue evidence="2">Leaf</tissue>
    </source>
</reference>
<keyword evidence="3" id="KW-1185">Reference proteome</keyword>
<dbReference type="Proteomes" id="UP000652761">
    <property type="component" value="Unassembled WGS sequence"/>
</dbReference>
<feature type="non-terminal residue" evidence="2">
    <location>
        <position position="137"/>
    </location>
</feature>
<organism evidence="2 3">
    <name type="scientific">Colocasia esculenta</name>
    <name type="common">Wild taro</name>
    <name type="synonym">Arum esculentum</name>
    <dbReference type="NCBI Taxonomy" id="4460"/>
    <lineage>
        <taxon>Eukaryota</taxon>
        <taxon>Viridiplantae</taxon>
        <taxon>Streptophyta</taxon>
        <taxon>Embryophyta</taxon>
        <taxon>Tracheophyta</taxon>
        <taxon>Spermatophyta</taxon>
        <taxon>Magnoliopsida</taxon>
        <taxon>Liliopsida</taxon>
        <taxon>Araceae</taxon>
        <taxon>Aroideae</taxon>
        <taxon>Colocasieae</taxon>
        <taxon>Colocasia</taxon>
    </lineage>
</organism>
<dbReference type="EMBL" id="NMUH01009016">
    <property type="protein sequence ID" value="MQM19560.1"/>
    <property type="molecule type" value="Genomic_DNA"/>
</dbReference>
<dbReference type="AlphaFoldDB" id="A0A843XKA7"/>
<proteinExistence type="predicted"/>
<sequence length="137" mass="14967">MPWPSLMSLPSMVAPLLVPARVTTRMPPPSAPSPPAPLAARQLRLVRCPVRLEIMDRISPSRSCWLPPGLRPRAFAPCSRFLPPFCPTPPRASPHHRQRRPQQRTSEKKGTLGIPLAAVSSGSLQGASGRVLLVPFF</sequence>
<name>A0A843XKA7_COLES</name>
<evidence type="ECO:0000313" key="2">
    <source>
        <dbReference type="EMBL" id="MQM19560.1"/>
    </source>
</evidence>
<accession>A0A843XKA7</accession>
<gene>
    <name evidence="2" type="ORF">Taro_052566</name>
</gene>
<evidence type="ECO:0000256" key="1">
    <source>
        <dbReference type="SAM" id="MobiDB-lite"/>
    </source>
</evidence>
<comment type="caution">
    <text evidence="2">The sequence shown here is derived from an EMBL/GenBank/DDBJ whole genome shotgun (WGS) entry which is preliminary data.</text>
</comment>
<protein>
    <submittedName>
        <fullName evidence="2">Uncharacterized protein</fullName>
    </submittedName>
</protein>
<evidence type="ECO:0000313" key="3">
    <source>
        <dbReference type="Proteomes" id="UP000652761"/>
    </source>
</evidence>